<feature type="domain" description="MPN" evidence="6">
    <location>
        <begin position="31"/>
        <end position="156"/>
    </location>
</feature>
<keyword evidence="4" id="KW-0862">Zinc</keyword>
<dbReference type="Gene3D" id="3.40.140.10">
    <property type="entry name" value="Cytidine Deaminase, domain 2"/>
    <property type="match status" value="1"/>
</dbReference>
<keyword evidence="2" id="KW-0479">Metal-binding</keyword>
<evidence type="ECO:0000313" key="7">
    <source>
        <dbReference type="EMBL" id="KFF03279.1"/>
    </source>
</evidence>
<keyword evidence="1" id="KW-0645">Protease</keyword>
<dbReference type="GO" id="GO:0006508">
    <property type="term" value="P:proteolysis"/>
    <property type="evidence" value="ECO:0007669"/>
    <property type="project" value="UniProtKB-KW"/>
</dbReference>
<dbReference type="RefSeq" id="WP_035689441.1">
    <property type="nucleotide sequence ID" value="NZ_JPRL01000002.1"/>
</dbReference>
<evidence type="ECO:0000256" key="5">
    <source>
        <dbReference type="ARBA" id="ARBA00023049"/>
    </source>
</evidence>
<proteinExistence type="predicted"/>
<gene>
    <name evidence="7" type="ORF">IW19_20500</name>
</gene>
<name>A0A085ZFR5_9FLAO</name>
<accession>A0A085ZFR5</accession>
<dbReference type="PANTHER" id="PTHR30471">
    <property type="entry name" value="DNA REPAIR PROTEIN RADC"/>
    <property type="match status" value="1"/>
</dbReference>
<organism evidence="7 8">
    <name type="scientific">Flavobacterium reichenbachii</name>
    <dbReference type="NCBI Taxonomy" id="362418"/>
    <lineage>
        <taxon>Bacteria</taxon>
        <taxon>Pseudomonadati</taxon>
        <taxon>Bacteroidota</taxon>
        <taxon>Flavobacteriia</taxon>
        <taxon>Flavobacteriales</taxon>
        <taxon>Flavobacteriaceae</taxon>
        <taxon>Flavobacterium</taxon>
    </lineage>
</organism>
<comment type="caution">
    <text evidence="7">The sequence shown here is derived from an EMBL/GenBank/DDBJ whole genome shotgun (WGS) entry which is preliminary data.</text>
</comment>
<dbReference type="eggNOG" id="COG2003">
    <property type="taxonomic scope" value="Bacteria"/>
</dbReference>
<reference evidence="7 8" key="1">
    <citation type="submission" date="2014-07" db="EMBL/GenBank/DDBJ databases">
        <title>Genome of Flavobacterium reichenbachii LMG 25512.</title>
        <authorList>
            <person name="Stropko S.J."/>
            <person name="Pipes S.E."/>
            <person name="Newman J.D."/>
        </authorList>
    </citation>
    <scope>NUCLEOTIDE SEQUENCE [LARGE SCALE GENOMIC DNA]</scope>
    <source>
        <strain evidence="7 8">LMG 25512</strain>
    </source>
</reference>
<evidence type="ECO:0000256" key="2">
    <source>
        <dbReference type="ARBA" id="ARBA00022723"/>
    </source>
</evidence>
<dbReference type="Pfam" id="PF04002">
    <property type="entry name" value="RadC"/>
    <property type="match status" value="1"/>
</dbReference>
<dbReference type="PANTHER" id="PTHR30471:SF3">
    <property type="entry name" value="UPF0758 PROTEIN YEES-RELATED"/>
    <property type="match status" value="1"/>
</dbReference>
<evidence type="ECO:0000256" key="3">
    <source>
        <dbReference type="ARBA" id="ARBA00022801"/>
    </source>
</evidence>
<dbReference type="Proteomes" id="UP000028715">
    <property type="component" value="Unassembled WGS sequence"/>
</dbReference>
<dbReference type="STRING" id="362418.IW19_20500"/>
<dbReference type="PROSITE" id="PS50249">
    <property type="entry name" value="MPN"/>
    <property type="match status" value="1"/>
</dbReference>
<keyword evidence="8" id="KW-1185">Reference proteome</keyword>
<keyword evidence="3" id="KW-0378">Hydrolase</keyword>
<protein>
    <submittedName>
        <fullName evidence="7">DNA repair protein</fullName>
    </submittedName>
</protein>
<sequence>MKNAQQNTDWQKVSEIELIYKTKVKSTERPCITSSRDAYRVLLDSWDPGKIEFFEQFKVLLLSQSNRVMGIYEVSSGGISGTVVDMRLLFAAALKAAAVGIIITHNHPSGKTSPSEADRNMTRKIREAGKLLDIPLLDHLIVTPETYYSFADEGAL</sequence>
<dbReference type="GO" id="GO:0008237">
    <property type="term" value="F:metallopeptidase activity"/>
    <property type="evidence" value="ECO:0007669"/>
    <property type="project" value="UniProtKB-KW"/>
</dbReference>
<dbReference type="InterPro" id="IPR037518">
    <property type="entry name" value="MPN"/>
</dbReference>
<dbReference type="AlphaFoldDB" id="A0A085ZFR5"/>
<dbReference type="OrthoDB" id="9804482at2"/>
<dbReference type="InterPro" id="IPR001405">
    <property type="entry name" value="UPF0758"/>
</dbReference>
<dbReference type="GO" id="GO:0046872">
    <property type="term" value="F:metal ion binding"/>
    <property type="evidence" value="ECO:0007669"/>
    <property type="project" value="UniProtKB-KW"/>
</dbReference>
<evidence type="ECO:0000259" key="6">
    <source>
        <dbReference type="PROSITE" id="PS50249"/>
    </source>
</evidence>
<keyword evidence="5" id="KW-0482">Metalloprotease</keyword>
<dbReference type="PROSITE" id="PS01302">
    <property type="entry name" value="UPF0758"/>
    <property type="match status" value="1"/>
</dbReference>
<dbReference type="EMBL" id="JPRL01000002">
    <property type="protein sequence ID" value="KFF03279.1"/>
    <property type="molecule type" value="Genomic_DNA"/>
</dbReference>
<evidence type="ECO:0000313" key="8">
    <source>
        <dbReference type="Proteomes" id="UP000028715"/>
    </source>
</evidence>
<dbReference type="InterPro" id="IPR025657">
    <property type="entry name" value="RadC_JAB"/>
</dbReference>
<dbReference type="CDD" id="cd08071">
    <property type="entry name" value="MPN_DUF2466"/>
    <property type="match status" value="1"/>
</dbReference>
<evidence type="ECO:0000256" key="4">
    <source>
        <dbReference type="ARBA" id="ARBA00022833"/>
    </source>
</evidence>
<dbReference type="InterPro" id="IPR020891">
    <property type="entry name" value="UPF0758_CS"/>
</dbReference>
<evidence type="ECO:0000256" key="1">
    <source>
        <dbReference type="ARBA" id="ARBA00022670"/>
    </source>
</evidence>